<feature type="domain" description="BPTI/Kunitz inhibitor" evidence="1">
    <location>
        <begin position="1567"/>
        <end position="1617"/>
    </location>
</feature>
<proteinExistence type="predicted"/>
<dbReference type="GO" id="GO:0004867">
    <property type="term" value="F:serine-type endopeptidase inhibitor activity"/>
    <property type="evidence" value="ECO:0007669"/>
    <property type="project" value="InterPro"/>
</dbReference>
<dbReference type="InterPro" id="IPR002223">
    <property type="entry name" value="Kunitz_BPTI"/>
</dbReference>
<feature type="domain" description="BPTI/Kunitz inhibitor" evidence="1">
    <location>
        <begin position="1235"/>
        <end position="1285"/>
    </location>
</feature>
<dbReference type="Pfam" id="PF03372">
    <property type="entry name" value="Exo_endo_phos"/>
    <property type="match status" value="1"/>
</dbReference>
<feature type="domain" description="BPTI/Kunitz inhibitor" evidence="1">
    <location>
        <begin position="1"/>
        <end position="41"/>
    </location>
</feature>
<accession>A0A085NLD9</accession>
<feature type="domain" description="BPTI/Kunitz inhibitor" evidence="1">
    <location>
        <begin position="258"/>
        <end position="308"/>
    </location>
</feature>
<dbReference type="SMART" id="SM00131">
    <property type="entry name" value="KU"/>
    <property type="match status" value="16"/>
</dbReference>
<dbReference type="SUPFAM" id="SSF56219">
    <property type="entry name" value="DNase I-like"/>
    <property type="match status" value="1"/>
</dbReference>
<dbReference type="CDD" id="cd00109">
    <property type="entry name" value="Kunitz-type"/>
    <property type="match status" value="1"/>
</dbReference>
<dbReference type="Pfam" id="PF00014">
    <property type="entry name" value="Kunitz_BPTI"/>
    <property type="match status" value="16"/>
</dbReference>
<reference evidence="2" key="1">
    <citation type="journal article" date="2014" name="Nat. Genet.">
        <title>Genome and transcriptome of the porcine whipworm Trichuris suis.</title>
        <authorList>
            <person name="Jex A.R."/>
            <person name="Nejsum P."/>
            <person name="Schwarz E.M."/>
            <person name="Hu L."/>
            <person name="Young N.D."/>
            <person name="Hall R.S."/>
            <person name="Korhonen P.K."/>
            <person name="Liao S."/>
            <person name="Thamsborg S."/>
            <person name="Xia J."/>
            <person name="Xu P."/>
            <person name="Wang S."/>
            <person name="Scheerlinck J.P."/>
            <person name="Hofmann A."/>
            <person name="Sternberg P.W."/>
            <person name="Wang J."/>
            <person name="Gasser R.B."/>
        </authorList>
    </citation>
    <scope>NUCLEOTIDE SEQUENCE [LARGE SCALE GENOMIC DNA]</scope>
    <source>
        <strain evidence="2">DCEP-RM93F</strain>
    </source>
</reference>
<feature type="domain" description="BPTI/Kunitz inhibitor" evidence="1">
    <location>
        <begin position="467"/>
        <end position="517"/>
    </location>
</feature>
<feature type="domain" description="BPTI/Kunitz inhibitor" evidence="1">
    <location>
        <begin position="1003"/>
        <end position="1053"/>
    </location>
</feature>
<dbReference type="InterPro" id="IPR053014">
    <property type="entry name" value="Cuticle_assoc_divergent"/>
</dbReference>
<dbReference type="Gene3D" id="4.10.410.10">
    <property type="entry name" value="Pancreatic trypsin inhibitor Kunitz domain"/>
    <property type="match status" value="16"/>
</dbReference>
<dbReference type="SMART" id="SM00289">
    <property type="entry name" value="WR1"/>
    <property type="match status" value="14"/>
</dbReference>
<sequence length="1993" mass="219791">MVSIPRWFFNSETEKCEIFFYRGQRGNGNNFLTYEECDLVCQANPCIQPKDSGTGKLQVIRFYFNLYLRLCESFTWTGAGGNRNNFPTIHECRQRCPENPNPCNYGIPLTTDKDQPVFCGFGDWQQLQCPVNYFCHIGASEMTTVCCPKEGEPNRCKQAQLTGIGNELLLRWHFDQITQTCRFFFYRGLRGNENNFVSKDECERHCFSDPCANDPHYSIKESRIKCTSDRDCPSQFYCHIGGSASSTVCCLTDVGDKCLLPVAEGNGEEQLTRWYYDPYVQSCRPFLYRGRRGNQNNFLNPLGCEATCSAHTSINPCPTSVPGSLISCALTAACPANYWCHMGASPASYICCPGAVEGKAICNLPLAIGTGQVTTTRWYYDAGSGQCMPFQYGGMYGNQNNFMTKEDCERNCLIFVNACPSGAPLLRGGRPQFCSSDAASCPSGYWCHIGATMSTTMCCPGDSRLACDLAHQPGFGTASITRYYFDRSSGHCKQFIYKGMYGNQNNFISKEQCERTCVKTPAYGNPCRTGMPLSLSGKVFLCSKTNPCPSGYYCHVGSTAQTTACCTAEVTDPCRQEMEVGEGKEELQRWYYDNFYGRCDSFVYRGTKGNQNNFVSKLECEQACAAVNPCAPHEPASDQTGRKIFCTAEGTNCPVGYWCHVGTSPQTTMCCPGAVADMCKLPIATGHGGSNLQRYYFNSRLRMCVLFTYGGLGGNQNNFVSKEACEGTCKDSLKICPNGLPAVGAGGEPLQCSETGISACPAGYWCHFGANPKTTVCCPKDSPDSNPCDAPLLLGHGNAQLERFYFDKSTRTCLPFIYTGLGGNENNFLTEEACNDVCTGALVENPCAEGFPATDMGGQRVTCTPERPNCPPAYWCHFGYDEKTTACCPGDLKTACTMPMNQGEGKHHIERFAFDPQSGQCVSFVYKGIKGNANNFLTQKRCQVFCIAEQLNPCSQGFPASDESGAVYHCGEYSISCPTGYWCHYGASRATTVCCPGASSSPCKLPMSFGSGNAQLQRFYFDVSSQKCLMFIYGGIKGNQNNFPSKEACEETCTGSVNPCPQGEPAISGFSGERLLCSPEQPDCPQGYWCHKGGMPRNSVCCPGAVSDPCILPIEPGFGSENLLRFGYNGFSKQCQSFYFKGLKGNQNNFMTMQQCVAACQGILLVFLYLAQCHCSDLVSDNPCAQGNPKVDMQGKVIRCFATGSDNYCGPNHWCHIGAKIETSVCCPGRVDNPCQLPLAIGSGSHNLNRWYFNGQTNACVAFFYGGTRGNQNNFLTQEECNQACIVGKMKLSTGYVGFKNPCPVGEPQKEDLQGNVIRCTFESGCDANHWCHLGATVSTTVCCPGSLKSACNFFNADPGQGDQSLSRWFYDANSQQCISFVYRGTKGNPNNFLTKDDCERTCRPDKVSNPCPEGKPLTGPDGNAQTCNALSATSSCPSGYWCHVGATIGTTVCCQGSRDPCTLPMATGVGEDLLPRWYYEPNTERCVQFTYRGSKGNQNNFLSMEACRAACREFRNPCIGQPARTTVGQVVYCSATNKENCPVNFWCHIGDTAETTMCCPGATNPCSVPLSPGTGTSSLPRWYYNADTRICTPFTYNGIGGNQNNFLNKVSCEEACPDDHSHVARLDYERRPYNELFTVMSNQLVFTICCLLMGWSLGMVTESHSKEHRKASQSQSIVVMTFNIWNSGGHVEDGLFKIAKHILYVYPDVVALQEVMATGFLNTILRHLGPGWTAVEANDSYPDVAILTRHEIVSWSDWVADGHPWPAGYMWAQIRISRLEGHFLVNFWNVHLDWKDYGPYAACNKLVTKAEQIDAGEWGKGRPDFGRAQQIKLLINSKAFVQQLSETNTVPLFLAGDLNSPSHLDWTTDTKSKNCDWVYAWPTTLQLTKVGLKDSYREIYPNPLAQPGLTWSTVRTGEEGWNGTIPEPQERIDMIFYKSSIWYPTKVVVYSGYKNIVPYPDHYKNDWPSDHYAVVAQFTNAMSNYLKSPYSK</sequence>
<dbReference type="EMBL" id="KL367489">
    <property type="protein sequence ID" value="KFD70285.1"/>
    <property type="molecule type" value="Genomic_DNA"/>
</dbReference>
<feature type="domain" description="BPTI/Kunitz inhibitor" evidence="1">
    <location>
        <begin position="896"/>
        <end position="946"/>
    </location>
</feature>
<feature type="domain" description="BPTI/Kunitz inhibitor" evidence="1">
    <location>
        <begin position="1110"/>
        <end position="1160"/>
    </location>
</feature>
<dbReference type="SUPFAM" id="SSF57362">
    <property type="entry name" value="BPTI-like"/>
    <property type="match status" value="16"/>
</dbReference>
<feature type="domain" description="BPTI/Kunitz inhibitor" evidence="1">
    <location>
        <begin position="679"/>
        <end position="729"/>
    </location>
</feature>
<dbReference type="InterPro" id="IPR028150">
    <property type="entry name" value="Lustrin_cystein"/>
</dbReference>
<dbReference type="InterPro" id="IPR005135">
    <property type="entry name" value="Endo/exonuclease/phosphatase"/>
</dbReference>
<evidence type="ECO:0000259" key="1">
    <source>
        <dbReference type="PROSITE" id="PS50279"/>
    </source>
</evidence>
<dbReference type="PANTHER" id="PTHR46339:SF2">
    <property type="entry name" value="BPTI_KUNITZ INHIBITOR DOMAIN-CONTAINING PROTEIN"/>
    <property type="match status" value="1"/>
</dbReference>
<dbReference type="InterPro" id="IPR036880">
    <property type="entry name" value="Kunitz_BPTI_sf"/>
</dbReference>
<dbReference type="Pfam" id="PF14625">
    <property type="entry name" value="Lustrin_cystein"/>
    <property type="match status" value="14"/>
</dbReference>
<feature type="domain" description="BPTI/Kunitz inhibitor" evidence="1">
    <location>
        <begin position="362"/>
        <end position="412"/>
    </location>
</feature>
<gene>
    <name evidence="2" type="ORF">M514_09246</name>
</gene>
<dbReference type="Gene3D" id="3.60.10.10">
    <property type="entry name" value="Endonuclease/exonuclease/phosphatase"/>
    <property type="match status" value="1"/>
</dbReference>
<dbReference type="GO" id="GO:0003824">
    <property type="term" value="F:catalytic activity"/>
    <property type="evidence" value="ECO:0007669"/>
    <property type="project" value="InterPro"/>
</dbReference>
<dbReference type="Proteomes" id="UP000030758">
    <property type="component" value="Unassembled WGS sequence"/>
</dbReference>
<dbReference type="PROSITE" id="PS50279">
    <property type="entry name" value="BPTI_KUNITZ_2"/>
    <property type="match status" value="16"/>
</dbReference>
<feature type="domain" description="BPTI/Kunitz inhibitor" evidence="1">
    <location>
        <begin position="574"/>
        <end position="624"/>
    </location>
</feature>
<name>A0A085NLD9_9BILA</name>
<organism evidence="2">
    <name type="scientific">Trichuris suis</name>
    <name type="common">pig whipworm</name>
    <dbReference type="NCBI Taxonomy" id="68888"/>
    <lineage>
        <taxon>Eukaryota</taxon>
        <taxon>Metazoa</taxon>
        <taxon>Ecdysozoa</taxon>
        <taxon>Nematoda</taxon>
        <taxon>Enoplea</taxon>
        <taxon>Dorylaimia</taxon>
        <taxon>Trichinellida</taxon>
        <taxon>Trichuridae</taxon>
        <taxon>Trichuris</taxon>
    </lineage>
</organism>
<evidence type="ECO:0000313" key="2">
    <source>
        <dbReference type="EMBL" id="KFD70285.1"/>
    </source>
</evidence>
<feature type="domain" description="BPTI/Kunitz inhibitor" evidence="1">
    <location>
        <begin position="1462"/>
        <end position="1512"/>
    </location>
</feature>
<dbReference type="PANTHER" id="PTHR46339">
    <property type="entry name" value="PROTEIN CBG15282-RELATED"/>
    <property type="match status" value="1"/>
</dbReference>
<feature type="domain" description="BPTI/Kunitz inhibitor" evidence="1">
    <location>
        <begin position="1352"/>
        <end position="1403"/>
    </location>
</feature>
<feature type="domain" description="BPTI/Kunitz inhibitor" evidence="1">
    <location>
        <begin position="156"/>
        <end position="206"/>
    </location>
</feature>
<protein>
    <recommendedName>
        <fullName evidence="1">BPTI/Kunitz inhibitor domain-containing protein</fullName>
    </recommendedName>
</protein>
<feature type="domain" description="BPTI/Kunitz inhibitor" evidence="1">
    <location>
        <begin position="46"/>
        <end position="96"/>
    </location>
</feature>
<feature type="domain" description="BPTI/Kunitz inhibitor" evidence="1">
    <location>
        <begin position="788"/>
        <end position="838"/>
    </location>
</feature>
<dbReference type="CDD" id="cd22593">
    <property type="entry name" value="Kunitz_conkunitzin"/>
    <property type="match status" value="15"/>
</dbReference>
<dbReference type="InterPro" id="IPR006150">
    <property type="entry name" value="Cys_repeat_1"/>
</dbReference>
<dbReference type="InterPro" id="IPR036691">
    <property type="entry name" value="Endo/exonu/phosph_ase_sf"/>
</dbReference>